<feature type="compositionally biased region" description="Low complexity" evidence="1">
    <location>
        <begin position="1"/>
        <end position="22"/>
    </location>
</feature>
<proteinExistence type="predicted"/>
<feature type="compositionally biased region" description="Basic and acidic residues" evidence="1">
    <location>
        <begin position="104"/>
        <end position="114"/>
    </location>
</feature>
<feature type="region of interest" description="Disordered" evidence="1">
    <location>
        <begin position="169"/>
        <end position="198"/>
    </location>
</feature>
<evidence type="ECO:0000313" key="2">
    <source>
        <dbReference type="EMBL" id="CAE0144322.1"/>
    </source>
</evidence>
<protein>
    <submittedName>
        <fullName evidence="2">Uncharacterized protein</fullName>
    </submittedName>
</protein>
<feature type="compositionally biased region" description="Low complexity" evidence="1">
    <location>
        <begin position="638"/>
        <end position="651"/>
    </location>
</feature>
<organism evidence="2">
    <name type="scientific">Prasinoderma singulare</name>
    <dbReference type="NCBI Taxonomy" id="676789"/>
    <lineage>
        <taxon>Eukaryota</taxon>
        <taxon>Viridiplantae</taxon>
        <taxon>Prasinodermophyta</taxon>
        <taxon>Prasinodermophyceae</taxon>
        <taxon>Prasinodermales</taxon>
        <taxon>Prasinodermaceae</taxon>
        <taxon>Prasinoderma</taxon>
    </lineage>
</organism>
<feature type="region of interest" description="Disordered" evidence="1">
    <location>
        <begin position="233"/>
        <end position="266"/>
    </location>
</feature>
<feature type="compositionally biased region" description="Pro residues" evidence="1">
    <location>
        <begin position="676"/>
        <end position="695"/>
    </location>
</feature>
<feature type="region of interest" description="Disordered" evidence="1">
    <location>
        <begin position="506"/>
        <end position="526"/>
    </location>
</feature>
<sequence>MLEMSAPPSQPTQQPQQQAAGAPGRGSKRAAGRANAALGDSSDDDFDMESDGEGSDISEEWGEEAAAAATADEAKPTAKPRSAAAAGKQQAVTAALSQGIKRKAGGDDPPDRPRKQTAAAALRAKMNASNDVKRVKASAKQAQSPGAKQAATAAKQVAEAAKEVAELAKDRVKPAAAVKPTEAAEAGGKLPSKAADEDAELRRLSAGTLPVNQRSAKKAAFKKAVGRSALGLLRTPASAAKPKPKPKTKVNPAEAEAKAAVTEEDSWAISTEPLSATKKGKAAAAAQAPDALDPAAIAAISSKDEAKQALNGALEQLYDDDARAMNASVIVTRAYTLGWDTCVEAIVARMANTVLKASKGRSARACGMLRLVDHVLLRAFEAASATVPPAAGPGVLGADKGAELCAKIGSLLPRLVDASAPGGQVFARNRARTLQTLQKWQDCEPLCAAMSTGGADIQAALRDAVATVKTVVAQMDGRLSFDQQRAQRDNAKGDLAHDLAQQFDINPFARTPPPGGLPGQPGADLQTPDAQLSARLDADASFAVGVDDDECLQATDVGGTGFLGDWKAELARAAEQVPAEVPTAAGGRSAGAAASAPARSAAVPWADMGARAASPPHTMEFIPGLGGAEQYQPPPPLSQQQQQQQQASVPFPGFPPVSAPQPPAGPPFGSAAAAAHPPPRLPPPLVAEQAPPQPLRPQAAAGAALPPPPPPPSATGPSRPPPPPLEASAPPLRPPPPAEGRHLEVSRARAAANAAQNGSRRGHSPPHAGPAPDLSDSERDWRRSQREREEQVQREREQEYARTMRDRDGDREREMERQRERERWERERRDGERTRDHGREREPRREQGRHERDRRERWGHEPGREPVRDRDRGRERERDYRDNRDHRDRRPRDDRERGRARDEPVPPDKPCYYDIKVEPVLRRGERFNEKEVGSDLLRHIRVQMRLDVIAFECTNFQHGVVVYRVGVDSPALKDQLHQRTLHLGGVKCNLRVLL</sequence>
<feature type="region of interest" description="Disordered" evidence="1">
    <location>
        <begin position="614"/>
        <end position="910"/>
    </location>
</feature>
<feature type="compositionally biased region" description="Acidic residues" evidence="1">
    <location>
        <begin position="41"/>
        <end position="63"/>
    </location>
</feature>
<feature type="compositionally biased region" description="Low complexity" evidence="1">
    <location>
        <begin position="748"/>
        <end position="759"/>
    </location>
</feature>
<feature type="region of interest" description="Disordered" evidence="1">
    <location>
        <begin position="1"/>
        <end position="150"/>
    </location>
</feature>
<dbReference type="AlphaFoldDB" id="A0A7S3BUT4"/>
<accession>A0A7S3BUT4</accession>
<feature type="compositionally biased region" description="Basic and acidic residues" evidence="1">
    <location>
        <begin position="776"/>
        <end position="906"/>
    </location>
</feature>
<feature type="compositionally biased region" description="Low complexity" evidence="1">
    <location>
        <begin position="64"/>
        <end position="95"/>
    </location>
</feature>
<reference evidence="2" key="1">
    <citation type="submission" date="2021-01" db="EMBL/GenBank/DDBJ databases">
        <authorList>
            <person name="Corre E."/>
            <person name="Pelletier E."/>
            <person name="Niang G."/>
            <person name="Scheremetjew M."/>
            <person name="Finn R."/>
            <person name="Kale V."/>
            <person name="Holt S."/>
            <person name="Cochrane G."/>
            <person name="Meng A."/>
            <person name="Brown T."/>
            <person name="Cohen L."/>
        </authorList>
    </citation>
    <scope>NUCLEOTIDE SEQUENCE</scope>
    <source>
        <strain evidence="2">RCC927</strain>
    </source>
</reference>
<evidence type="ECO:0000256" key="1">
    <source>
        <dbReference type="SAM" id="MobiDB-lite"/>
    </source>
</evidence>
<feature type="compositionally biased region" description="Low complexity" evidence="1">
    <location>
        <begin position="174"/>
        <end position="186"/>
    </location>
</feature>
<name>A0A7S3BUT4_9VIRI</name>
<feature type="compositionally biased region" description="Low complexity" evidence="1">
    <location>
        <begin position="249"/>
        <end position="260"/>
    </location>
</feature>
<gene>
    <name evidence="2" type="ORF">PSIN1315_LOCUS9805</name>
</gene>
<feature type="compositionally biased region" description="Pro residues" evidence="1">
    <location>
        <begin position="652"/>
        <end position="666"/>
    </location>
</feature>
<feature type="compositionally biased region" description="Pro residues" evidence="1">
    <location>
        <begin position="705"/>
        <end position="738"/>
    </location>
</feature>
<dbReference type="EMBL" id="HBHY01015226">
    <property type="protein sequence ID" value="CAE0144322.1"/>
    <property type="molecule type" value="Transcribed_RNA"/>
</dbReference>